<protein>
    <recommendedName>
        <fullName evidence="6">Secreted protein</fullName>
    </recommendedName>
</protein>
<evidence type="ECO:0000313" key="4">
    <source>
        <dbReference type="EMBL" id="KAG2989262.1"/>
    </source>
</evidence>
<dbReference type="Proteomes" id="UP000697107">
    <property type="component" value="Unassembled WGS sequence"/>
</dbReference>
<comment type="caution">
    <text evidence="2">The sequence shown here is derived from an EMBL/GenBank/DDBJ whole genome shotgun (WGS) entry which is preliminary data.</text>
</comment>
<gene>
    <name evidence="2" type="ORF">PC115_g2436</name>
    <name evidence="3" type="ORF">PC117_g1040</name>
    <name evidence="4" type="ORF">PC118_g6262</name>
</gene>
<dbReference type="Proteomes" id="UP000774804">
    <property type="component" value="Unassembled WGS sequence"/>
</dbReference>
<evidence type="ECO:0000313" key="3">
    <source>
        <dbReference type="EMBL" id="KAG2954647.1"/>
    </source>
</evidence>
<dbReference type="Proteomes" id="UP000736787">
    <property type="component" value="Unassembled WGS sequence"/>
</dbReference>
<keyword evidence="1" id="KW-0732">Signal</keyword>
<accession>A0A8T1LNG5</accession>
<evidence type="ECO:0000256" key="1">
    <source>
        <dbReference type="SAM" id="SignalP"/>
    </source>
</evidence>
<feature type="signal peptide" evidence="1">
    <location>
        <begin position="1"/>
        <end position="17"/>
    </location>
</feature>
<feature type="chain" id="PRO_5040044128" description="Secreted protein" evidence="1">
    <location>
        <begin position="18"/>
        <end position="84"/>
    </location>
</feature>
<organism evidence="2 5">
    <name type="scientific">Phytophthora cactorum</name>
    <dbReference type="NCBI Taxonomy" id="29920"/>
    <lineage>
        <taxon>Eukaryota</taxon>
        <taxon>Sar</taxon>
        <taxon>Stramenopiles</taxon>
        <taxon>Oomycota</taxon>
        <taxon>Peronosporomycetes</taxon>
        <taxon>Peronosporales</taxon>
        <taxon>Peronosporaceae</taxon>
        <taxon>Phytophthora</taxon>
    </lineage>
</organism>
<name>A0A8T1LNG5_9STRA</name>
<dbReference type="EMBL" id="RCML01000137">
    <property type="protein sequence ID" value="KAG2989262.1"/>
    <property type="molecule type" value="Genomic_DNA"/>
</dbReference>
<evidence type="ECO:0000313" key="5">
    <source>
        <dbReference type="Proteomes" id="UP000774804"/>
    </source>
</evidence>
<dbReference type="EMBL" id="RCMK01000011">
    <property type="protein sequence ID" value="KAG2954647.1"/>
    <property type="molecule type" value="Genomic_DNA"/>
</dbReference>
<evidence type="ECO:0000313" key="2">
    <source>
        <dbReference type="EMBL" id="KAG2940652.1"/>
    </source>
</evidence>
<sequence>MWTFNFVFVLIAMLTKTNRLSQYLQKDNVDIVSAVNMRDGNIASTHPVNFEYLRSSSVSFCTQAKSTSSLLYQQKKRFLGKTRI</sequence>
<proteinExistence type="predicted"/>
<evidence type="ECO:0008006" key="6">
    <source>
        <dbReference type="Google" id="ProtNLM"/>
    </source>
</evidence>
<dbReference type="EMBL" id="RCMI01000035">
    <property type="protein sequence ID" value="KAG2940652.1"/>
    <property type="molecule type" value="Genomic_DNA"/>
</dbReference>
<dbReference type="AlphaFoldDB" id="A0A8T1LNG5"/>
<reference evidence="2" key="1">
    <citation type="submission" date="2018-10" db="EMBL/GenBank/DDBJ databases">
        <title>Effector identification in a new, highly contiguous assembly of the strawberry crown rot pathogen Phytophthora cactorum.</title>
        <authorList>
            <person name="Armitage A.D."/>
            <person name="Nellist C.F."/>
            <person name="Bates H."/>
            <person name="Vickerstaff R.J."/>
            <person name="Harrison R.J."/>
        </authorList>
    </citation>
    <scope>NUCLEOTIDE SEQUENCE</scope>
    <source>
        <strain evidence="2">4032</strain>
        <strain evidence="3">4040</strain>
        <strain evidence="4">P415</strain>
    </source>
</reference>